<evidence type="ECO:0000313" key="2">
    <source>
        <dbReference type="EMBL" id="RKH53080.1"/>
    </source>
</evidence>
<dbReference type="AlphaFoldDB" id="A0A3A8PCQ2"/>
<feature type="transmembrane region" description="Helical" evidence="1">
    <location>
        <begin position="34"/>
        <end position="56"/>
    </location>
</feature>
<accession>A0A3A8PCQ2</accession>
<evidence type="ECO:0000313" key="3">
    <source>
        <dbReference type="Proteomes" id="UP000272888"/>
    </source>
</evidence>
<protein>
    <submittedName>
        <fullName evidence="2">Uncharacterized protein</fullName>
    </submittedName>
</protein>
<proteinExistence type="predicted"/>
<organism evidence="2 3">
    <name type="scientific">Corallococcus llansteffanensis</name>
    <dbReference type="NCBI Taxonomy" id="2316731"/>
    <lineage>
        <taxon>Bacteria</taxon>
        <taxon>Pseudomonadati</taxon>
        <taxon>Myxococcota</taxon>
        <taxon>Myxococcia</taxon>
        <taxon>Myxococcales</taxon>
        <taxon>Cystobacterineae</taxon>
        <taxon>Myxococcaceae</taxon>
        <taxon>Corallococcus</taxon>
    </lineage>
</organism>
<keyword evidence="1" id="KW-0472">Membrane</keyword>
<keyword evidence="1" id="KW-1133">Transmembrane helix</keyword>
<evidence type="ECO:0000256" key="1">
    <source>
        <dbReference type="SAM" id="Phobius"/>
    </source>
</evidence>
<keyword evidence="3" id="KW-1185">Reference proteome</keyword>
<comment type="caution">
    <text evidence="2">The sequence shown here is derived from an EMBL/GenBank/DDBJ whole genome shotgun (WGS) entry which is preliminary data.</text>
</comment>
<reference evidence="3" key="1">
    <citation type="submission" date="2018-09" db="EMBL/GenBank/DDBJ databases">
        <authorList>
            <person name="Livingstone P.G."/>
            <person name="Whitworth D.E."/>
        </authorList>
    </citation>
    <scope>NUCLEOTIDE SEQUENCE [LARGE SCALE GENOMIC DNA]</scope>
    <source>
        <strain evidence="3">CA051B</strain>
    </source>
</reference>
<name>A0A3A8PCQ2_9BACT</name>
<dbReference type="Proteomes" id="UP000272888">
    <property type="component" value="Unassembled WGS sequence"/>
</dbReference>
<gene>
    <name evidence="2" type="ORF">D7V93_27205</name>
</gene>
<dbReference type="EMBL" id="RAWB01000339">
    <property type="protein sequence ID" value="RKH53080.1"/>
    <property type="molecule type" value="Genomic_DNA"/>
</dbReference>
<keyword evidence="1" id="KW-0812">Transmembrane</keyword>
<sequence>MIPTLFMGTAWFTAGLTGLLTGRPWDRTPFWVKLPLMIIGSVLALLACAVIIGLILKVGR</sequence>